<feature type="compositionally biased region" description="Pro residues" evidence="1">
    <location>
        <begin position="116"/>
        <end position="135"/>
    </location>
</feature>
<keyword evidence="2" id="KW-0812">Transmembrane</keyword>
<name>A0ABS4W5U6_9PSEU</name>
<dbReference type="Proteomes" id="UP001519295">
    <property type="component" value="Unassembled WGS sequence"/>
</dbReference>
<dbReference type="PANTHER" id="PTHR24074">
    <property type="entry name" value="CO-CHAPERONE PROTEIN DJLA"/>
    <property type="match status" value="1"/>
</dbReference>
<dbReference type="EMBL" id="JAGINU010000003">
    <property type="protein sequence ID" value="MBP2371592.1"/>
    <property type="molecule type" value="Genomic_DNA"/>
</dbReference>
<feature type="compositionally biased region" description="Low complexity" evidence="1">
    <location>
        <begin position="75"/>
        <end position="91"/>
    </location>
</feature>
<evidence type="ECO:0000256" key="1">
    <source>
        <dbReference type="SAM" id="MobiDB-lite"/>
    </source>
</evidence>
<dbReference type="InterPro" id="IPR050817">
    <property type="entry name" value="DjlA_DnaK_co-chaperone"/>
</dbReference>
<dbReference type="PROSITE" id="PS50076">
    <property type="entry name" value="DNAJ_2"/>
    <property type="match status" value="1"/>
</dbReference>
<dbReference type="SUPFAM" id="SSF46565">
    <property type="entry name" value="Chaperone J-domain"/>
    <property type="match status" value="1"/>
</dbReference>
<proteinExistence type="predicted"/>
<feature type="transmembrane region" description="Helical" evidence="2">
    <location>
        <begin position="173"/>
        <end position="190"/>
    </location>
</feature>
<keyword evidence="2" id="KW-0472">Membrane</keyword>
<dbReference type="PRINTS" id="PR00625">
    <property type="entry name" value="JDOMAIN"/>
</dbReference>
<keyword evidence="2" id="KW-1133">Transmembrane helix</keyword>
<dbReference type="PROSITE" id="PS00636">
    <property type="entry name" value="DNAJ_1"/>
    <property type="match status" value="1"/>
</dbReference>
<evidence type="ECO:0000313" key="4">
    <source>
        <dbReference type="EMBL" id="MBP2371592.1"/>
    </source>
</evidence>
<feature type="domain" description="J" evidence="3">
    <location>
        <begin position="10"/>
        <end position="74"/>
    </location>
</feature>
<dbReference type="SMART" id="SM00271">
    <property type="entry name" value="DnaJ"/>
    <property type="match status" value="1"/>
</dbReference>
<feature type="region of interest" description="Disordered" evidence="1">
    <location>
        <begin position="72"/>
        <end position="94"/>
    </location>
</feature>
<evidence type="ECO:0000313" key="5">
    <source>
        <dbReference type="Proteomes" id="UP001519295"/>
    </source>
</evidence>
<sequence>MTMAPTPDRDLYAALGLGTDASTAELRRAYRALALQLHPDRNPDPAAAGRFRAVTAAYAVLADPVRRAAYDASRATPPTATAPAPDPAAEPGRVEDYVPASEPVAYTDYAPADGYAPPPPPPAPAPARAPAPAPGPGVQVPAGWPTGRINTGRPLARVLLGVWRLAPLPRHRFAAVVTVLGTLGVAYIAAASRHTMPVEATVIGALATVALACWSVRTVVWTVLATRARRAVKETR</sequence>
<accession>A0ABS4W5U6</accession>
<feature type="region of interest" description="Disordered" evidence="1">
    <location>
        <begin position="108"/>
        <end position="137"/>
    </location>
</feature>
<protein>
    <recommendedName>
        <fullName evidence="3">J domain-containing protein</fullName>
    </recommendedName>
</protein>
<evidence type="ECO:0000256" key="2">
    <source>
        <dbReference type="SAM" id="Phobius"/>
    </source>
</evidence>
<gene>
    <name evidence="4" type="ORF">JOF36_007365</name>
</gene>
<dbReference type="InterPro" id="IPR018253">
    <property type="entry name" value="DnaJ_domain_CS"/>
</dbReference>
<dbReference type="CDD" id="cd06257">
    <property type="entry name" value="DnaJ"/>
    <property type="match status" value="1"/>
</dbReference>
<comment type="caution">
    <text evidence="4">The sequence shown here is derived from an EMBL/GenBank/DDBJ whole genome shotgun (WGS) entry which is preliminary data.</text>
</comment>
<keyword evidence="5" id="KW-1185">Reference proteome</keyword>
<dbReference type="Gene3D" id="1.10.287.110">
    <property type="entry name" value="DnaJ domain"/>
    <property type="match status" value="1"/>
</dbReference>
<dbReference type="Pfam" id="PF00226">
    <property type="entry name" value="DnaJ"/>
    <property type="match status" value="1"/>
</dbReference>
<dbReference type="InterPro" id="IPR036869">
    <property type="entry name" value="J_dom_sf"/>
</dbReference>
<evidence type="ECO:0000259" key="3">
    <source>
        <dbReference type="PROSITE" id="PS50076"/>
    </source>
</evidence>
<feature type="transmembrane region" description="Helical" evidence="2">
    <location>
        <begin position="202"/>
        <end position="226"/>
    </location>
</feature>
<dbReference type="InterPro" id="IPR001623">
    <property type="entry name" value="DnaJ_domain"/>
</dbReference>
<reference evidence="4 5" key="1">
    <citation type="submission" date="2021-03" db="EMBL/GenBank/DDBJ databases">
        <title>Sequencing the genomes of 1000 actinobacteria strains.</title>
        <authorList>
            <person name="Klenk H.-P."/>
        </authorList>
    </citation>
    <scope>NUCLEOTIDE SEQUENCE [LARGE SCALE GENOMIC DNA]</scope>
    <source>
        <strain evidence="4 5">DSM 45256</strain>
    </source>
</reference>
<organism evidence="4 5">
    <name type="scientific">Pseudonocardia parietis</name>
    <dbReference type="NCBI Taxonomy" id="570936"/>
    <lineage>
        <taxon>Bacteria</taxon>
        <taxon>Bacillati</taxon>
        <taxon>Actinomycetota</taxon>
        <taxon>Actinomycetes</taxon>
        <taxon>Pseudonocardiales</taxon>
        <taxon>Pseudonocardiaceae</taxon>
        <taxon>Pseudonocardia</taxon>
    </lineage>
</organism>